<comment type="caution">
    <text evidence="1">The sequence shown here is derived from an EMBL/GenBank/DDBJ whole genome shotgun (WGS) entry which is preliminary data.</text>
</comment>
<gene>
    <name evidence="1" type="ORF">PR048_009124</name>
</gene>
<proteinExistence type="predicted"/>
<evidence type="ECO:0000313" key="2">
    <source>
        <dbReference type="Proteomes" id="UP001159363"/>
    </source>
</evidence>
<organism evidence="1 2">
    <name type="scientific">Dryococelus australis</name>
    <dbReference type="NCBI Taxonomy" id="614101"/>
    <lineage>
        <taxon>Eukaryota</taxon>
        <taxon>Metazoa</taxon>
        <taxon>Ecdysozoa</taxon>
        <taxon>Arthropoda</taxon>
        <taxon>Hexapoda</taxon>
        <taxon>Insecta</taxon>
        <taxon>Pterygota</taxon>
        <taxon>Neoptera</taxon>
        <taxon>Polyneoptera</taxon>
        <taxon>Phasmatodea</taxon>
        <taxon>Verophasmatodea</taxon>
        <taxon>Anareolatae</taxon>
        <taxon>Phasmatidae</taxon>
        <taxon>Eurycanthinae</taxon>
        <taxon>Dryococelus</taxon>
    </lineage>
</organism>
<accession>A0ABQ9HZ30</accession>
<reference evidence="1 2" key="1">
    <citation type="submission" date="2023-02" db="EMBL/GenBank/DDBJ databases">
        <title>LHISI_Scaffold_Assembly.</title>
        <authorList>
            <person name="Stuart O.P."/>
            <person name="Cleave R."/>
            <person name="Magrath M.J.L."/>
            <person name="Mikheyev A.S."/>
        </authorList>
    </citation>
    <scope>NUCLEOTIDE SEQUENCE [LARGE SCALE GENOMIC DNA]</scope>
    <source>
        <strain evidence="1">Daus_M_001</strain>
        <tissue evidence="1">Leg muscle</tissue>
    </source>
</reference>
<protein>
    <submittedName>
        <fullName evidence="1">Uncharacterized protein</fullName>
    </submittedName>
</protein>
<name>A0ABQ9HZ30_9NEOP</name>
<evidence type="ECO:0000313" key="1">
    <source>
        <dbReference type="EMBL" id="KAJ8889624.1"/>
    </source>
</evidence>
<dbReference type="EMBL" id="JARBHB010000003">
    <property type="protein sequence ID" value="KAJ8889624.1"/>
    <property type="molecule type" value="Genomic_DNA"/>
</dbReference>
<sequence length="371" mass="41604">MLSPSTASEELTDSVTALLDYGSSIARPPPADFPLPPHDIFSLAPILHCSLPSLGNSTPRWHTFSRLLASHQGKQGSVPVWVTPECSYVVIVPDDDAGWRVFPRLSWFPRPCISVLLHSHLIYPTSALKTSLLRDAKTSYLKSILTVVIAGFEFRYGVQSPISENLEYFYSLANALRVQGSISDTNFNPRSVKIMEIFIPWHMHFQYGVRFPSTTSLHRHHRLGIIAGAINPVTRHTQQNHIRRNTVSESCTQLLNAFSCQIQRYIHVAENESFTIQLRIFARFSEEEKVALALSVDNLAPGSLCCSQPHNPPCYMSWTSLLYFHALPSPGIVLLTNPLNIRQSSHPIDSPYYDVLISLIFQQVGKGEGLR</sequence>
<keyword evidence="2" id="KW-1185">Reference proteome</keyword>
<dbReference type="Proteomes" id="UP001159363">
    <property type="component" value="Chromosome 3"/>
</dbReference>